<dbReference type="GO" id="GO:0016491">
    <property type="term" value="F:oxidoreductase activity"/>
    <property type="evidence" value="ECO:0007669"/>
    <property type="project" value="UniProtKB-KW"/>
</dbReference>
<dbReference type="InterPro" id="IPR011707">
    <property type="entry name" value="Cu-oxidase-like_N"/>
</dbReference>
<dbReference type="InterPro" id="IPR008972">
    <property type="entry name" value="Cupredoxin"/>
</dbReference>
<dbReference type="PANTHER" id="PTHR11709:SF394">
    <property type="entry name" value="FI03373P-RELATED"/>
    <property type="match status" value="1"/>
</dbReference>
<dbReference type="SUPFAM" id="SSF49503">
    <property type="entry name" value="Cupredoxins"/>
    <property type="match status" value="3"/>
</dbReference>
<protein>
    <submittedName>
        <fullName evidence="8">Copper resistance protein CopA</fullName>
    </submittedName>
</protein>
<dbReference type="InterPro" id="IPR006311">
    <property type="entry name" value="TAT_signal"/>
</dbReference>
<keyword evidence="2" id="KW-0560">Oxidoreductase</keyword>
<evidence type="ECO:0000259" key="7">
    <source>
        <dbReference type="Pfam" id="PF07732"/>
    </source>
</evidence>
<evidence type="ECO:0000259" key="5">
    <source>
        <dbReference type="Pfam" id="PF00394"/>
    </source>
</evidence>
<dbReference type="Gene3D" id="2.60.40.420">
    <property type="entry name" value="Cupredoxins - blue copper proteins"/>
    <property type="match status" value="3"/>
</dbReference>
<evidence type="ECO:0000256" key="1">
    <source>
        <dbReference type="ARBA" id="ARBA00022723"/>
    </source>
</evidence>
<keyword evidence="3" id="KW-0186">Copper</keyword>
<dbReference type="InterPro" id="IPR034279">
    <property type="entry name" value="CuRO_3_CopA"/>
</dbReference>
<dbReference type="InterPro" id="IPR011706">
    <property type="entry name" value="Cu-oxidase_C"/>
</dbReference>
<dbReference type="PROSITE" id="PS51318">
    <property type="entry name" value="TAT"/>
    <property type="match status" value="1"/>
</dbReference>
<evidence type="ECO:0000256" key="4">
    <source>
        <dbReference type="SAM" id="MobiDB-lite"/>
    </source>
</evidence>
<evidence type="ECO:0000256" key="3">
    <source>
        <dbReference type="ARBA" id="ARBA00023008"/>
    </source>
</evidence>
<dbReference type="GO" id="GO:0005507">
    <property type="term" value="F:copper ion binding"/>
    <property type="evidence" value="ECO:0007669"/>
    <property type="project" value="InterPro"/>
</dbReference>
<evidence type="ECO:0000256" key="2">
    <source>
        <dbReference type="ARBA" id="ARBA00023002"/>
    </source>
</evidence>
<organism evidence="8 9">
    <name type="scientific">Abyssibacter profundi</name>
    <dbReference type="NCBI Taxonomy" id="2182787"/>
    <lineage>
        <taxon>Bacteria</taxon>
        <taxon>Pseudomonadati</taxon>
        <taxon>Pseudomonadota</taxon>
        <taxon>Gammaproteobacteria</taxon>
        <taxon>Chromatiales</taxon>
        <taxon>Oceanococcaceae</taxon>
        <taxon>Abyssibacter</taxon>
    </lineage>
</organism>
<name>A0A363UJZ7_9GAMM</name>
<reference evidence="8 9" key="1">
    <citation type="submission" date="2018-05" db="EMBL/GenBank/DDBJ databases">
        <title>Abyssibacter profundi OUC007T gen. nov., sp. nov, a marine bacterium isolated from seawater of the Mariana Trench.</title>
        <authorList>
            <person name="Zhou S."/>
        </authorList>
    </citation>
    <scope>NUCLEOTIDE SEQUENCE [LARGE SCALE GENOMIC DNA]</scope>
    <source>
        <strain evidence="8 9">OUC007</strain>
    </source>
</reference>
<dbReference type="RefSeq" id="WP_109720364.1">
    <property type="nucleotide sequence ID" value="NZ_QEQK01000008.1"/>
</dbReference>
<dbReference type="InterPro" id="IPR034282">
    <property type="entry name" value="CuRO_2_CopA"/>
</dbReference>
<evidence type="ECO:0000259" key="6">
    <source>
        <dbReference type="Pfam" id="PF07731"/>
    </source>
</evidence>
<dbReference type="AlphaFoldDB" id="A0A363UJZ7"/>
<dbReference type="Pfam" id="PF07731">
    <property type="entry name" value="Cu-oxidase_2"/>
    <property type="match status" value="1"/>
</dbReference>
<feature type="domain" description="Plastocyanin-like" evidence="7">
    <location>
        <begin position="68"/>
        <end position="176"/>
    </location>
</feature>
<evidence type="ECO:0000313" key="9">
    <source>
        <dbReference type="Proteomes" id="UP000251800"/>
    </source>
</evidence>
<sequence length="650" mass="71994">MSQPNTPATLLQRREFLQGALGAGGLLALNSLLPAYAATQFAPGLGTVTPPNRRHAADTLMDIAIREQRLELAGQRPKAMTLNNSIPGPVVELYEGQRASLRVTNHLAEDSSIHWHGILLPFEMDGVPGVTFPGIKPGDTFNAEFDVRQYGTYWYHSHSGLQEQLGLYGPMVVHPAEPEPWAYDRDYVVMLSDWTFEDPHRVLANLKGMADYYNFQQRTSEDFIRDARKAGTGAALADRAAWGGMRMMATDIADITGETYTYLMNGLHPAGNWTGLFRPGERVRLRFINGSAMSYFNVRIPGLPMTVIQADGQNIQPVETDEFQIGVAETFDVIVQPQEDAAYTVMAESMDRSGYTRGTLAPRLGMEAAVPPLRERPMRTMVDMGMDMSMGGGHGGMKGMQHGDMPKMKGMDHQGMSGMQGKDTASGSAHASMDHSMDPSAGMKTAPAISGFATLAASIPNGRDQPIESRMERAGPVVARHGPDTHGPGNISVATVQRNRLGEPGTGLEDVDHRVLTYADLRNIQPNADTRPVDREIELHLTGNMERYMWSFDGDRFHEVESTVRFNYGERLRLILVNDTMMEHPIHLHGMFMELENGHDGRLPLKHTLSVKASERASLLITANERGRWAFHCHLLYHMKMGMFRVVEVV</sequence>
<dbReference type="OrthoDB" id="9757546at2"/>
<dbReference type="NCBIfam" id="TIGR01480">
    <property type="entry name" value="copper_res_A"/>
    <property type="match status" value="1"/>
</dbReference>
<proteinExistence type="predicted"/>
<keyword evidence="1" id="KW-0479">Metal-binding</keyword>
<accession>A0A363UJZ7</accession>
<dbReference type="CDD" id="cd13896">
    <property type="entry name" value="CuRO_3_CopA"/>
    <property type="match status" value="1"/>
</dbReference>
<dbReference type="InterPro" id="IPR045087">
    <property type="entry name" value="Cu-oxidase_fam"/>
</dbReference>
<dbReference type="Pfam" id="PF00394">
    <property type="entry name" value="Cu-oxidase"/>
    <property type="match status" value="1"/>
</dbReference>
<feature type="region of interest" description="Disordered" evidence="4">
    <location>
        <begin position="412"/>
        <end position="442"/>
    </location>
</feature>
<dbReference type="PANTHER" id="PTHR11709">
    <property type="entry name" value="MULTI-COPPER OXIDASE"/>
    <property type="match status" value="1"/>
</dbReference>
<comment type="caution">
    <text evidence="8">The sequence shown here is derived from an EMBL/GenBank/DDBJ whole genome shotgun (WGS) entry which is preliminary data.</text>
</comment>
<dbReference type="Proteomes" id="UP000251800">
    <property type="component" value="Unassembled WGS sequence"/>
</dbReference>
<feature type="domain" description="Plastocyanin-like" evidence="5">
    <location>
        <begin position="186"/>
        <end position="354"/>
    </location>
</feature>
<keyword evidence="9" id="KW-1185">Reference proteome</keyword>
<dbReference type="InterPro" id="IPR006376">
    <property type="entry name" value="Cu-R_CopA"/>
</dbReference>
<evidence type="ECO:0000313" key="8">
    <source>
        <dbReference type="EMBL" id="PWN55753.1"/>
    </source>
</evidence>
<dbReference type="Pfam" id="PF07732">
    <property type="entry name" value="Cu-oxidase_3"/>
    <property type="match status" value="1"/>
</dbReference>
<dbReference type="GO" id="GO:0042597">
    <property type="term" value="C:periplasmic space"/>
    <property type="evidence" value="ECO:0007669"/>
    <property type="project" value="InterPro"/>
</dbReference>
<gene>
    <name evidence="8" type="ORF">DEH80_10010</name>
</gene>
<dbReference type="InterPro" id="IPR001117">
    <property type="entry name" value="Cu-oxidase_2nd"/>
</dbReference>
<dbReference type="InterPro" id="IPR002355">
    <property type="entry name" value="Cu_oxidase_Cu_BS"/>
</dbReference>
<feature type="domain" description="Plastocyanin-like" evidence="6">
    <location>
        <begin position="532"/>
        <end position="649"/>
    </location>
</feature>
<dbReference type="CDD" id="cd13874">
    <property type="entry name" value="CuRO_2_CopA"/>
    <property type="match status" value="1"/>
</dbReference>
<dbReference type="PROSITE" id="PS00080">
    <property type="entry name" value="MULTICOPPER_OXIDASE2"/>
    <property type="match status" value="1"/>
</dbReference>
<dbReference type="EMBL" id="QEQK01000008">
    <property type="protein sequence ID" value="PWN55753.1"/>
    <property type="molecule type" value="Genomic_DNA"/>
</dbReference>